<evidence type="ECO:0000313" key="2">
    <source>
        <dbReference type="Proteomes" id="UP001652445"/>
    </source>
</evidence>
<dbReference type="Proteomes" id="UP001652445">
    <property type="component" value="Unassembled WGS sequence"/>
</dbReference>
<comment type="caution">
    <text evidence="1">The sequence shown here is derived from an EMBL/GenBank/DDBJ whole genome shotgun (WGS) entry which is preliminary data.</text>
</comment>
<gene>
    <name evidence="1" type="ORF">OB236_29565</name>
</gene>
<accession>A0ABT2UNP8</accession>
<sequence length="95" mass="11053">MEIINHINYTDQNDHIYCCLRNRVVKLNQDQQEQFCQSCKMFAGTAGGRGVECAWEDVRNVSNPHVVIDPAKEFISNQRRVVFQENWTKRASYCG</sequence>
<dbReference type="EMBL" id="JAOQIO010000099">
    <property type="protein sequence ID" value="MCU6796279.1"/>
    <property type="molecule type" value="Genomic_DNA"/>
</dbReference>
<name>A0ABT2UNP8_9BACL</name>
<organism evidence="1 2">
    <name type="scientific">Paenibacillus baimaensis</name>
    <dbReference type="NCBI Taxonomy" id="2982185"/>
    <lineage>
        <taxon>Bacteria</taxon>
        <taxon>Bacillati</taxon>
        <taxon>Bacillota</taxon>
        <taxon>Bacilli</taxon>
        <taxon>Bacillales</taxon>
        <taxon>Paenibacillaceae</taxon>
        <taxon>Paenibacillus</taxon>
    </lineage>
</organism>
<dbReference type="RefSeq" id="WP_262687096.1">
    <property type="nucleotide sequence ID" value="NZ_JAOQIO010000099.1"/>
</dbReference>
<protein>
    <submittedName>
        <fullName evidence="1">Uncharacterized protein</fullName>
    </submittedName>
</protein>
<proteinExistence type="predicted"/>
<keyword evidence="2" id="KW-1185">Reference proteome</keyword>
<reference evidence="1 2" key="1">
    <citation type="submission" date="2022-09" db="EMBL/GenBank/DDBJ databases">
        <authorList>
            <person name="Han X.L."/>
            <person name="Wang Q."/>
            <person name="Lu T."/>
        </authorList>
    </citation>
    <scope>NUCLEOTIDE SEQUENCE [LARGE SCALE GENOMIC DNA]</scope>
    <source>
        <strain evidence="1 2">WQ 127069</strain>
    </source>
</reference>
<evidence type="ECO:0000313" key="1">
    <source>
        <dbReference type="EMBL" id="MCU6796279.1"/>
    </source>
</evidence>